<evidence type="ECO:0000313" key="10">
    <source>
        <dbReference type="Proteomes" id="UP000325273"/>
    </source>
</evidence>
<evidence type="ECO:0000259" key="8">
    <source>
        <dbReference type="Pfam" id="PF25023"/>
    </source>
</evidence>
<keyword evidence="5" id="KW-0812">Transmembrane</keyword>
<dbReference type="Proteomes" id="UP000325273">
    <property type="component" value="Unassembled WGS sequence"/>
</dbReference>
<dbReference type="Gene3D" id="1.25.40.10">
    <property type="entry name" value="Tetratricopeptide repeat domain"/>
    <property type="match status" value="2"/>
</dbReference>
<dbReference type="Pfam" id="PF25023">
    <property type="entry name" value="TEN_YD-shell"/>
    <property type="match status" value="1"/>
</dbReference>
<feature type="domain" description="DUF6531" evidence="7">
    <location>
        <begin position="90"/>
        <end position="130"/>
    </location>
</feature>
<feature type="transmembrane region" description="Helical" evidence="5">
    <location>
        <begin position="39"/>
        <end position="59"/>
    </location>
</feature>
<evidence type="ECO:0000259" key="7">
    <source>
        <dbReference type="Pfam" id="PF20148"/>
    </source>
</evidence>
<feature type="repeat" description="TPR" evidence="3">
    <location>
        <begin position="807"/>
        <end position="840"/>
    </location>
</feature>
<evidence type="ECO:0000256" key="2">
    <source>
        <dbReference type="ARBA" id="ARBA00022803"/>
    </source>
</evidence>
<dbReference type="InterPro" id="IPR011990">
    <property type="entry name" value="TPR-like_helical_dom_sf"/>
</dbReference>
<proteinExistence type="predicted"/>
<protein>
    <submittedName>
        <fullName evidence="9">Tetratricopeptide repeat protein</fullName>
    </submittedName>
</protein>
<dbReference type="InterPro" id="IPR019734">
    <property type="entry name" value="TPR_rpt"/>
</dbReference>
<evidence type="ECO:0000256" key="4">
    <source>
        <dbReference type="SAM" id="MobiDB-lite"/>
    </source>
</evidence>
<keyword evidence="5" id="KW-0472">Membrane</keyword>
<keyword evidence="10" id="KW-1185">Reference proteome</keyword>
<dbReference type="PROSITE" id="PS50005">
    <property type="entry name" value="TPR"/>
    <property type="match status" value="1"/>
</dbReference>
<feature type="domain" description="CHAT" evidence="6">
    <location>
        <begin position="1231"/>
        <end position="1529"/>
    </location>
</feature>
<dbReference type="Pfam" id="PF20148">
    <property type="entry name" value="DUF6531"/>
    <property type="match status" value="1"/>
</dbReference>
<gene>
    <name evidence="9" type="ORF">FVF58_32605</name>
</gene>
<evidence type="ECO:0000256" key="3">
    <source>
        <dbReference type="PROSITE-ProRule" id="PRU00339"/>
    </source>
</evidence>
<feature type="compositionally biased region" description="Basic and acidic residues" evidence="4">
    <location>
        <begin position="8"/>
        <end position="22"/>
    </location>
</feature>
<evidence type="ECO:0000256" key="1">
    <source>
        <dbReference type="ARBA" id="ARBA00022737"/>
    </source>
</evidence>
<keyword evidence="2 3" id="KW-0802">TPR repeat</keyword>
<evidence type="ECO:0000259" key="6">
    <source>
        <dbReference type="Pfam" id="PF12770"/>
    </source>
</evidence>
<keyword evidence="1" id="KW-0677">Repeat</keyword>
<evidence type="ECO:0000256" key="5">
    <source>
        <dbReference type="SAM" id="Phobius"/>
    </source>
</evidence>
<dbReference type="Pfam" id="PF13424">
    <property type="entry name" value="TPR_12"/>
    <property type="match status" value="1"/>
</dbReference>
<dbReference type="InterPro" id="IPR045351">
    <property type="entry name" value="DUF6531"/>
</dbReference>
<name>A0A5B0GQ30_9BURK</name>
<dbReference type="InterPro" id="IPR024983">
    <property type="entry name" value="CHAT_dom"/>
</dbReference>
<keyword evidence="5" id="KW-1133">Transmembrane helix</keyword>
<feature type="domain" description="Teneurin-like YD-shell" evidence="8">
    <location>
        <begin position="246"/>
        <end position="353"/>
    </location>
</feature>
<organism evidence="9 10">
    <name type="scientific">Paraburkholderia panacisoli</name>
    <dbReference type="NCBI Taxonomy" id="2603818"/>
    <lineage>
        <taxon>Bacteria</taxon>
        <taxon>Pseudomonadati</taxon>
        <taxon>Pseudomonadota</taxon>
        <taxon>Betaproteobacteria</taxon>
        <taxon>Burkholderiales</taxon>
        <taxon>Burkholderiaceae</taxon>
        <taxon>Paraburkholderia</taxon>
    </lineage>
</organism>
<dbReference type="SUPFAM" id="SSF48452">
    <property type="entry name" value="TPR-like"/>
    <property type="match status" value="1"/>
</dbReference>
<dbReference type="EMBL" id="VTUZ01000028">
    <property type="protein sequence ID" value="KAA1004350.1"/>
    <property type="molecule type" value="Genomic_DNA"/>
</dbReference>
<dbReference type="PANTHER" id="PTHR45641">
    <property type="entry name" value="TETRATRICOPEPTIDE REPEAT PROTEIN (AFU_ORTHOLOGUE AFUA_6G03870)"/>
    <property type="match status" value="1"/>
</dbReference>
<dbReference type="PANTHER" id="PTHR45641:SF19">
    <property type="entry name" value="NEPHROCYSTIN-3"/>
    <property type="match status" value="1"/>
</dbReference>
<feature type="region of interest" description="Disordered" evidence="4">
    <location>
        <begin position="1"/>
        <end position="22"/>
    </location>
</feature>
<accession>A0A5B0GQ30</accession>
<comment type="caution">
    <text evidence="9">The sequence shown here is derived from an EMBL/GenBank/DDBJ whole genome shotgun (WGS) entry which is preliminary data.</text>
</comment>
<dbReference type="SMART" id="SM00028">
    <property type="entry name" value="TPR"/>
    <property type="match status" value="7"/>
</dbReference>
<evidence type="ECO:0000313" key="9">
    <source>
        <dbReference type="EMBL" id="KAA1004350.1"/>
    </source>
</evidence>
<reference evidence="9 10" key="1">
    <citation type="submission" date="2019-08" db="EMBL/GenBank/DDBJ databases">
        <title>Paraburkholderia sp. DCY113.</title>
        <authorList>
            <person name="Kang J."/>
        </authorList>
    </citation>
    <scope>NUCLEOTIDE SEQUENCE [LARGE SCALE GENOMIC DNA]</scope>
    <source>
        <strain evidence="9 10">DCY113</strain>
    </source>
</reference>
<dbReference type="Pfam" id="PF12770">
    <property type="entry name" value="CHAT"/>
    <property type="match status" value="1"/>
</dbReference>
<sequence>MSRSVPDGSERGRQQQRCDHMNDASIQRGRQWTLKLRRAARVFALCVVSLFAVSAFALVDMKNANYSNDWIDLPGTQKDGSNIDGFGSMFDLLVSRTYNSRSLHDGIFGFGWCSDFETTVRSTAEGNVIVEWCGGGIIETFQRADFSPEEVSATARKIVDSLKAHQDKDSKGVSSLIGGFLPNTWNALQKKLIEDEALRTRWAKRLDIATPTLPGTILKQFGPGSAAVSVIEDGYMLVPADGRQYRFDKNGQLQEARDTSGISLHFLRSNGQIERVQSSDGRALIFTFYPDGKVKEIKGPGDLAVEYRYRDGNLTAVKNAWLRVYYFEYDDLHNLTKSIWPDKTYIEIRYDRDGDWVTGFRDREGCLEDYLYEADDVNHYMSFGLKTCADGHVAGRNKYEFRHTQRPDGMYTLTYVRTTTDWETYTSDTAIYYDFDNRPVKTVRNADVATYTYNERGLLAKRSMRNKEWNFQYPPNASVPDVVIENTLGENQAVVESRRFDHDPWPNRYGTTERIQVAASRQIPDPLSPVFQQQRASDHLSEAAQTLVRWDEQLARRKDQSARITLAALAMTLGADCAHQQKFDCALTSFDRAISIARVNHLTKTHYRALEWKARVYMKSGRPADAVMPLRQAIDLIEGTKARGSADEKQFIRYLIEAYRVAEQYSKAYETLGRLSALGFADEQYEDLKAEIYTDVGLFPMALTSYRASLSLLLVAIDHSESDTKGLIASVADVFYQMGDPDKAIAVLDTELGIHMAVERPSNASGSLMSSKALYLTQARRYSEALNVIGEAIDALQKEHASDLRLGDAYNNQGILLSWLGNEERASQIYKQAIALQSRDTTGRLAAAATMANLAVSYRGLGRYRDAVDLLNQSLAIRRSSFPSGHWLIGKTHCEIGETYRQLGNLLLAHQNLARGSAILQESLGFSNPRFALCLDSLGKTELMEGNFAAARADIKTALQVAIRTGDPESVWAAERSMSQLLLHEKRPDLAIFFSKEAVGNIQRLRSDLSRTDPATQRTFLQSKEDVYREAADLLIDEGRLLEAQEVLSMLKQEEYFDFVRRTGPYASSQARAATPQEKTWEARYREINVQLARLGEEESTFRMKAKLGTLTDNEMNRRAAVQADLDVANRAFEAFIGELERQQYLAVRRGAGSSQGPDVRGFRSFEITLQKLGHGAVVIAYVVTADRVSIILTTPNVQIARLSRISSKQLSQQVARFRMAVQDPRSDPRPYAKLLYDELISPIAEDLRDAKADTLMLSLDGTLRYVPFSALYDGQKYLVERFKTVIYAGATKDKLGDSPQQQWRVSGLGVTETLPGFKRLPGVREELTGIARYVNGGIRPGDVSFDKDFTDKKLRDALDRQYPVVHIASHFVFTPGTEDDSFLLLGDGTRLSLSRLRSVAYNFGNVDLLTLSACQTAIGEGRDANGKEIEGFAVLAQDSGAKAVLATLWSVDDESTAFVMQAFYRIRQATPGITKAAALQRAQIETMSATSLKIAENRGGTLQRANAPADGVPFKHPYYWAPFILMGNWL</sequence>
<dbReference type="InterPro" id="IPR056823">
    <property type="entry name" value="TEN-like_YD-shell"/>
</dbReference>